<name>A0A8K1CAJ4_PYTOL</name>
<dbReference type="PANTHER" id="PTHR20920:SF5">
    <property type="entry name" value="SMB DOMAIN-CONTAINING PROTEIN"/>
    <property type="match status" value="1"/>
</dbReference>
<dbReference type="Gene3D" id="2.20.100.10">
    <property type="entry name" value="Thrombospondin type-1 (TSP1) repeat"/>
    <property type="match status" value="4"/>
</dbReference>
<comment type="caution">
    <text evidence="7">The sequence shown here is derived from an EMBL/GenBank/DDBJ whole genome shotgun (WGS) entry which is preliminary data.</text>
</comment>
<keyword evidence="2" id="KW-1015">Disulfide bond</keyword>
<feature type="chain" id="PRO_5035431679" description="Spondin-like TSP1 domain-containing protein" evidence="5">
    <location>
        <begin position="22"/>
        <end position="705"/>
    </location>
</feature>
<evidence type="ECO:0000256" key="1">
    <source>
        <dbReference type="ARBA" id="ARBA00022729"/>
    </source>
</evidence>
<dbReference type="InterPro" id="IPR036383">
    <property type="entry name" value="TSP1_rpt_sf"/>
</dbReference>
<protein>
    <recommendedName>
        <fullName evidence="6">Spondin-like TSP1 domain-containing protein</fullName>
    </recommendedName>
</protein>
<dbReference type="SMART" id="SM00209">
    <property type="entry name" value="TSP1"/>
    <property type="match status" value="4"/>
</dbReference>
<dbReference type="PROSITE" id="PS50092">
    <property type="entry name" value="TSP1"/>
    <property type="match status" value="4"/>
</dbReference>
<evidence type="ECO:0000256" key="2">
    <source>
        <dbReference type="ARBA" id="ARBA00023157"/>
    </source>
</evidence>
<dbReference type="InterPro" id="IPR044004">
    <property type="entry name" value="TSP1_spondin_dom"/>
</dbReference>
<feature type="domain" description="Spondin-like TSP1" evidence="6">
    <location>
        <begin position="63"/>
        <end position="112"/>
    </location>
</feature>
<organism evidence="7 8">
    <name type="scientific">Pythium oligandrum</name>
    <name type="common">Mycoparasitic fungus</name>
    <dbReference type="NCBI Taxonomy" id="41045"/>
    <lineage>
        <taxon>Eukaryota</taxon>
        <taxon>Sar</taxon>
        <taxon>Stramenopiles</taxon>
        <taxon>Oomycota</taxon>
        <taxon>Peronosporomycetes</taxon>
        <taxon>Pythiales</taxon>
        <taxon>Pythiaceae</taxon>
        <taxon>Pythium</taxon>
    </lineage>
</organism>
<dbReference type="OrthoDB" id="6090599at2759"/>
<gene>
    <name evidence="7" type="ORF">Poli38472_004502</name>
</gene>
<sequence length="705" mass="78634">MARLTMLVTALVVFMAPEVSGRGLRSQNGQELTTTPSLGVFVDALEAVNEQRANKRVSGSVDCEVSAWEEWSTCDESSMTQTRKRTVETAPQGSGSPCPRLVQTIPCKPVHCAVSAWGEWSACLDPGYKIRRRTVVREPKYGGTECPHVEARRKCHPKDCFMSDWSHWVCDEATATKRRTRHVTKPAQAGGEPCPKVEEETEPCDPIDCELDDAFGPPTCDSNGLQKRYRLIRTKPKFNGMECDTIPGYEQQEKDGKCPVDCKFTEWSKWSNCDPLTGKKKQTRTVKAPEQYDGKPCDGGREREESCPSPPRDSFCVVTPENECPVDKLLPSTQDGSTLIYPGGKTRCAFDDYTDPVTGFTSSAAYFFQVFPTRNSQPKKKLMLYLQGGGACSGDDMCAFAVQCSMGEGSMFIPSPLAFSKGLLNRSDENNLFNDWDIVHVPYCTGDIYVGKHETEAYVPFFALFLGQPQCLNRNMKAHHNGYENTLAVFKWALANYPEPEQLVLSGYSAGSLGAQLHSKTVADMWKVEEKKIKYDVIADSYAGVAPDIYPFSVLLQYFEACDFISGLSSDLVTKCKQAKATTVEVMSDLIQKTSSADWLFVNSKGDIWQRIFYQLSLDGILGFQFANLPTESDFFGRMTQIFDAYKSISSRVSAYFVEGEHHDFLDIYQWYNTPLMGTDKTLGEIISTFLLRSDAAPCDTPDCL</sequence>
<dbReference type="InterPro" id="IPR004963">
    <property type="entry name" value="PAE/NOTUM"/>
</dbReference>
<feature type="compositionally biased region" description="Basic and acidic residues" evidence="4">
    <location>
        <begin position="290"/>
        <end position="306"/>
    </location>
</feature>
<dbReference type="InterPro" id="IPR039942">
    <property type="entry name" value="SBSPO"/>
</dbReference>
<reference evidence="7" key="1">
    <citation type="submission" date="2019-03" db="EMBL/GenBank/DDBJ databases">
        <title>Long read genome sequence of the mycoparasitic Pythium oligandrum ATCC 38472 isolated from sugarbeet rhizosphere.</title>
        <authorList>
            <person name="Gaulin E."/>
        </authorList>
    </citation>
    <scope>NUCLEOTIDE SEQUENCE</scope>
    <source>
        <strain evidence="7">ATCC 38472_TT</strain>
    </source>
</reference>
<keyword evidence="1 5" id="KW-0732">Signal</keyword>
<evidence type="ECO:0000313" key="7">
    <source>
        <dbReference type="EMBL" id="TMW59433.1"/>
    </source>
</evidence>
<dbReference type="Pfam" id="PF19028">
    <property type="entry name" value="TSP1_spondin"/>
    <property type="match status" value="1"/>
</dbReference>
<dbReference type="InterPro" id="IPR000884">
    <property type="entry name" value="TSP1_rpt"/>
</dbReference>
<dbReference type="Pfam" id="PF03283">
    <property type="entry name" value="PAE"/>
    <property type="match status" value="1"/>
</dbReference>
<dbReference type="SUPFAM" id="SSF82895">
    <property type="entry name" value="TSP-1 type 1 repeat"/>
    <property type="match status" value="3"/>
</dbReference>
<dbReference type="Proteomes" id="UP000794436">
    <property type="component" value="Unassembled WGS sequence"/>
</dbReference>
<evidence type="ECO:0000256" key="3">
    <source>
        <dbReference type="ARBA" id="ARBA00023180"/>
    </source>
</evidence>
<evidence type="ECO:0000259" key="6">
    <source>
        <dbReference type="Pfam" id="PF19028"/>
    </source>
</evidence>
<dbReference type="EMBL" id="SPLM01000109">
    <property type="protein sequence ID" value="TMW59433.1"/>
    <property type="molecule type" value="Genomic_DNA"/>
</dbReference>
<proteinExistence type="predicted"/>
<dbReference type="AlphaFoldDB" id="A0A8K1CAJ4"/>
<evidence type="ECO:0000256" key="4">
    <source>
        <dbReference type="SAM" id="MobiDB-lite"/>
    </source>
</evidence>
<evidence type="ECO:0000313" key="8">
    <source>
        <dbReference type="Proteomes" id="UP000794436"/>
    </source>
</evidence>
<dbReference type="Pfam" id="PF00090">
    <property type="entry name" value="TSP_1"/>
    <property type="match status" value="3"/>
</dbReference>
<dbReference type="GO" id="GO:0016787">
    <property type="term" value="F:hydrolase activity"/>
    <property type="evidence" value="ECO:0007669"/>
    <property type="project" value="InterPro"/>
</dbReference>
<accession>A0A8K1CAJ4</accession>
<feature type="region of interest" description="Disordered" evidence="4">
    <location>
        <begin position="284"/>
        <end position="309"/>
    </location>
</feature>
<keyword evidence="3" id="KW-0325">Glycoprotein</keyword>
<dbReference type="PANTHER" id="PTHR20920">
    <property type="entry name" value="RPE-SPONDIN"/>
    <property type="match status" value="1"/>
</dbReference>
<feature type="signal peptide" evidence="5">
    <location>
        <begin position="1"/>
        <end position="21"/>
    </location>
</feature>
<keyword evidence="8" id="KW-1185">Reference proteome</keyword>
<evidence type="ECO:0000256" key="5">
    <source>
        <dbReference type="SAM" id="SignalP"/>
    </source>
</evidence>